<reference evidence="2" key="1">
    <citation type="submission" date="2022-08" db="EMBL/GenBank/DDBJ databases">
        <title>Novel sulphate-reducing endosymbionts in the free-living metamonad Anaeramoeba.</title>
        <authorList>
            <person name="Jerlstrom-Hultqvist J."/>
            <person name="Cepicka I."/>
            <person name="Gallot-Lavallee L."/>
            <person name="Salas-Leiva D."/>
            <person name="Curtis B.A."/>
            <person name="Zahonova K."/>
            <person name="Pipaliya S."/>
            <person name="Dacks J."/>
            <person name="Roger A.J."/>
        </authorList>
    </citation>
    <scope>NUCLEOTIDE SEQUENCE</scope>
    <source>
        <strain evidence="2">Busselton2</strain>
    </source>
</reference>
<proteinExistence type="predicted"/>
<sequence>MELGFILTLVCIFFYGNRLLGIFFYSLGTNLKVFSVLSTSLLVSILCETIIISLCILFALWIKKERFRLRIKWTNYAFHLICFLTISTGLLNSYQDPRIINKPSQVLIWSISYFFCFFLFLKSRSINNNHNNKNNRSNKNNSPSLASFSYRLQLLSFIISMAGAGSQLVAEFDWLQTGLPDLTALALNGLTHSTLVLLIQIFLQIWLFMKWNQKANPSKNPETLIKYLLIACFLSFFAPYSCSIFYLSSAMILQKSKTVNQHLTLKLED</sequence>
<evidence type="ECO:0000313" key="2">
    <source>
        <dbReference type="EMBL" id="KAJ3447190.1"/>
    </source>
</evidence>
<keyword evidence="1" id="KW-1133">Transmembrane helix</keyword>
<dbReference type="Proteomes" id="UP001146793">
    <property type="component" value="Unassembled WGS sequence"/>
</dbReference>
<keyword evidence="1" id="KW-0472">Membrane</keyword>
<keyword evidence="1" id="KW-0812">Transmembrane</keyword>
<organism evidence="2 3">
    <name type="scientific">Anaeramoeba flamelloides</name>
    <dbReference type="NCBI Taxonomy" id="1746091"/>
    <lineage>
        <taxon>Eukaryota</taxon>
        <taxon>Metamonada</taxon>
        <taxon>Anaeramoebidae</taxon>
        <taxon>Anaeramoeba</taxon>
    </lineage>
</organism>
<accession>A0AAV8A570</accession>
<feature type="transmembrane region" description="Helical" evidence="1">
    <location>
        <begin position="5"/>
        <end position="27"/>
    </location>
</feature>
<dbReference type="AlphaFoldDB" id="A0AAV8A570"/>
<feature type="transmembrane region" description="Helical" evidence="1">
    <location>
        <begin position="106"/>
        <end position="123"/>
    </location>
</feature>
<evidence type="ECO:0000313" key="3">
    <source>
        <dbReference type="Proteomes" id="UP001146793"/>
    </source>
</evidence>
<comment type="caution">
    <text evidence="2">The sequence shown here is derived from an EMBL/GenBank/DDBJ whole genome shotgun (WGS) entry which is preliminary data.</text>
</comment>
<name>A0AAV8A570_9EUKA</name>
<protein>
    <submittedName>
        <fullName evidence="2">Uncharacterized protein</fullName>
    </submittedName>
</protein>
<feature type="transmembrane region" description="Helical" evidence="1">
    <location>
        <begin position="33"/>
        <end position="61"/>
    </location>
</feature>
<dbReference type="EMBL" id="JANTQA010000016">
    <property type="protein sequence ID" value="KAJ3447190.1"/>
    <property type="molecule type" value="Genomic_DNA"/>
</dbReference>
<feature type="transmembrane region" description="Helical" evidence="1">
    <location>
        <begin position="144"/>
        <end position="165"/>
    </location>
</feature>
<feature type="transmembrane region" description="Helical" evidence="1">
    <location>
        <begin position="185"/>
        <end position="207"/>
    </location>
</feature>
<feature type="transmembrane region" description="Helical" evidence="1">
    <location>
        <begin position="73"/>
        <end position="94"/>
    </location>
</feature>
<gene>
    <name evidence="2" type="ORF">M0812_07414</name>
</gene>
<evidence type="ECO:0000256" key="1">
    <source>
        <dbReference type="SAM" id="Phobius"/>
    </source>
</evidence>
<feature type="transmembrane region" description="Helical" evidence="1">
    <location>
        <begin position="227"/>
        <end position="247"/>
    </location>
</feature>